<dbReference type="Pfam" id="PF13559">
    <property type="entry name" value="DUF4129"/>
    <property type="match status" value="1"/>
</dbReference>
<keyword evidence="1" id="KW-0812">Transmembrane</keyword>
<organism evidence="3 4">
    <name type="scientific">Proteobacteria bacterium 228</name>
    <dbReference type="NCBI Taxonomy" id="2083153"/>
    <lineage>
        <taxon>Bacteria</taxon>
        <taxon>Pseudomonadati</taxon>
        <taxon>Pseudomonadota</taxon>
    </lineage>
</organism>
<keyword evidence="1" id="KW-1133">Transmembrane helix</keyword>
<dbReference type="InterPro" id="IPR002931">
    <property type="entry name" value="Transglutaminase-like"/>
</dbReference>
<feature type="transmembrane region" description="Helical" evidence="1">
    <location>
        <begin position="20"/>
        <end position="46"/>
    </location>
</feature>
<feature type="domain" description="Transglutaminase-like" evidence="2">
    <location>
        <begin position="412"/>
        <end position="483"/>
    </location>
</feature>
<reference evidence="3 4" key="1">
    <citation type="submission" date="2018-02" db="EMBL/GenBank/DDBJ databases">
        <title>novel marine gammaproteobacteria from coastal saline agro ecosystem.</title>
        <authorList>
            <person name="Krishnan R."/>
            <person name="Ramesh Kumar N."/>
        </authorList>
    </citation>
    <scope>NUCLEOTIDE SEQUENCE [LARGE SCALE GENOMIC DNA]</scope>
    <source>
        <strain evidence="3 4">228</strain>
    </source>
</reference>
<dbReference type="PANTHER" id="PTHR42736">
    <property type="entry name" value="PROTEIN-GLUTAMINE GAMMA-GLUTAMYLTRANSFERASE"/>
    <property type="match status" value="1"/>
</dbReference>
<dbReference type="InterPro" id="IPR052901">
    <property type="entry name" value="Bact_TGase-like"/>
</dbReference>
<evidence type="ECO:0000259" key="2">
    <source>
        <dbReference type="SMART" id="SM00460"/>
    </source>
</evidence>
<feature type="transmembrane region" description="Helical" evidence="1">
    <location>
        <begin position="560"/>
        <end position="581"/>
    </location>
</feature>
<name>A0A2S5KHL8_9PROT</name>
<feature type="transmembrane region" description="Helical" evidence="1">
    <location>
        <begin position="129"/>
        <end position="149"/>
    </location>
</feature>
<dbReference type="PANTHER" id="PTHR42736:SF1">
    <property type="entry name" value="PROTEIN-GLUTAMINE GAMMA-GLUTAMYLTRANSFERASE"/>
    <property type="match status" value="1"/>
</dbReference>
<protein>
    <submittedName>
        <fullName evidence="3">DUF3488 domain-containing protein</fullName>
    </submittedName>
</protein>
<keyword evidence="1" id="KW-0472">Membrane</keyword>
<dbReference type="Pfam" id="PF01841">
    <property type="entry name" value="Transglut_core"/>
    <property type="match status" value="1"/>
</dbReference>
<gene>
    <name evidence="3" type="ORF">C4K68_25585</name>
</gene>
<dbReference type="AlphaFoldDB" id="A0A2S5KHL8"/>
<accession>A0A2S5KHL8</accession>
<dbReference type="SUPFAM" id="SSF54001">
    <property type="entry name" value="Cysteine proteinases"/>
    <property type="match status" value="1"/>
</dbReference>
<evidence type="ECO:0000256" key="1">
    <source>
        <dbReference type="SAM" id="Phobius"/>
    </source>
</evidence>
<dbReference type="SMART" id="SM00460">
    <property type="entry name" value="TGc"/>
    <property type="match status" value="1"/>
</dbReference>
<evidence type="ECO:0000313" key="3">
    <source>
        <dbReference type="EMBL" id="PPC74317.1"/>
    </source>
</evidence>
<dbReference type="InterPro" id="IPR025403">
    <property type="entry name" value="TgpA-like_C"/>
</dbReference>
<sequence>MNSGGLLQRPQLYSLSLMQLAVMLSLAPHLPLWLLGILLSCAGWRLSRPRHAWQMPPLPVKLLLIGACIAVFYFTHLSLRTIEGVVALLASGFALKTLEVGSRRDGLVVIFAGSFMLACSFLFDQSLWASCYVIFCLWILLATLLHLHQPPLQRRSPWQPCFSRAAVLMAQSLPLMVVLYLVFPRLPPLWTMPLQSGQGLTGISDRVAPGELASLAQSSELAFQVSFDGAPPAQRQLYWRGLVLNRYDGSAWVPAPFPGPIQQQQLAQTQLRTLADADPGQAVSYSLIMQPSGQRWLFALAPAEILQGQATVSYDDTLQASKRLDDTLGLRLRSYPDSPRDRQLPDWLKRQSLQLPAMGNPRTRALAEQLRHRYNDDALLLQAAMALYRQQPFTYTLTPLTYSGLNSIDDFMFDGQRGFCAHFAGSLVYLLRAAGIPTRLVVGYQGGEWNGRGNFLTVRQAEAHAWAEAWVSDKGWQRLDPTAMVAPDRIERSTDQLADMEGAPLLRRTLHALPWLQLARQRMDAWQYAWQRAVVNYGSNQQFQLWQQLQGFFSSDWRHWLWPLAGLLGLFTAFATISGVWRRQPKALEVQLLEQLCARMAQRGLTASMSMTPQHLAQMLMEAYPAQQPAIDGFFALLQQRLYQPGQQVSAARLRRAYRPLIRLLRQRPAPTGRS</sequence>
<dbReference type="Pfam" id="PF11992">
    <property type="entry name" value="TgpA_N"/>
    <property type="match status" value="1"/>
</dbReference>
<evidence type="ECO:0000313" key="4">
    <source>
        <dbReference type="Proteomes" id="UP000238196"/>
    </source>
</evidence>
<feature type="transmembrane region" description="Helical" evidence="1">
    <location>
        <begin position="161"/>
        <end position="183"/>
    </location>
</feature>
<dbReference type="EMBL" id="PRLP01000148">
    <property type="protein sequence ID" value="PPC74317.1"/>
    <property type="molecule type" value="Genomic_DNA"/>
</dbReference>
<proteinExistence type="predicted"/>
<dbReference type="InterPro" id="IPR038765">
    <property type="entry name" value="Papain-like_cys_pep_sf"/>
</dbReference>
<feature type="transmembrane region" description="Helical" evidence="1">
    <location>
        <begin position="58"/>
        <end position="75"/>
    </location>
</feature>
<dbReference type="Proteomes" id="UP000238196">
    <property type="component" value="Unassembled WGS sequence"/>
</dbReference>
<comment type="caution">
    <text evidence="3">The sequence shown here is derived from an EMBL/GenBank/DDBJ whole genome shotgun (WGS) entry which is preliminary data.</text>
</comment>
<dbReference type="OrthoDB" id="5287387at2"/>
<dbReference type="InterPro" id="IPR021878">
    <property type="entry name" value="TgpA_N"/>
</dbReference>
<dbReference type="Gene3D" id="3.10.620.30">
    <property type="match status" value="1"/>
</dbReference>